<protein>
    <submittedName>
        <fullName evidence="1">Uncharacterized protein</fullName>
    </submittedName>
</protein>
<gene>
    <name evidence="1" type="ORF">Patl1_32647</name>
</gene>
<accession>A0ACC1AQN1</accession>
<name>A0ACC1AQN1_9ROSI</name>
<proteinExistence type="predicted"/>
<organism evidence="1 2">
    <name type="scientific">Pistacia atlantica</name>
    <dbReference type="NCBI Taxonomy" id="434234"/>
    <lineage>
        <taxon>Eukaryota</taxon>
        <taxon>Viridiplantae</taxon>
        <taxon>Streptophyta</taxon>
        <taxon>Embryophyta</taxon>
        <taxon>Tracheophyta</taxon>
        <taxon>Spermatophyta</taxon>
        <taxon>Magnoliopsida</taxon>
        <taxon>eudicotyledons</taxon>
        <taxon>Gunneridae</taxon>
        <taxon>Pentapetalae</taxon>
        <taxon>rosids</taxon>
        <taxon>malvids</taxon>
        <taxon>Sapindales</taxon>
        <taxon>Anacardiaceae</taxon>
        <taxon>Pistacia</taxon>
    </lineage>
</organism>
<sequence>MPTSGNNKESIFPASEWNYTNRVNFCKYVFDAQPRPNWITTHFVGHNIERALKRFGSNIIFFNGLRDPWSGGGVLKNVSKTYNCHCCRRRLVNLVGAHHVDLRFSTSKDPKWLQDVRKTEANIIANWISQYYHDLAHL</sequence>
<evidence type="ECO:0000313" key="2">
    <source>
        <dbReference type="Proteomes" id="UP001164250"/>
    </source>
</evidence>
<comment type="caution">
    <text evidence="1">The sequence shown here is derived from an EMBL/GenBank/DDBJ whole genome shotgun (WGS) entry which is preliminary data.</text>
</comment>
<reference evidence="2" key="1">
    <citation type="journal article" date="2023" name="G3 (Bethesda)">
        <title>Genome assembly and association tests identify interacting loci associated with vigor, precocity, and sex in interspecific pistachio rootstocks.</title>
        <authorList>
            <person name="Palmer W."/>
            <person name="Jacygrad E."/>
            <person name="Sagayaradj S."/>
            <person name="Cavanaugh K."/>
            <person name="Han R."/>
            <person name="Bertier L."/>
            <person name="Beede B."/>
            <person name="Kafkas S."/>
            <person name="Golino D."/>
            <person name="Preece J."/>
            <person name="Michelmore R."/>
        </authorList>
    </citation>
    <scope>NUCLEOTIDE SEQUENCE [LARGE SCALE GENOMIC DNA]</scope>
</reference>
<keyword evidence="2" id="KW-1185">Reference proteome</keyword>
<evidence type="ECO:0000313" key="1">
    <source>
        <dbReference type="EMBL" id="KAJ0088963.1"/>
    </source>
</evidence>
<dbReference type="EMBL" id="CM047905">
    <property type="protein sequence ID" value="KAJ0088963.1"/>
    <property type="molecule type" value="Genomic_DNA"/>
</dbReference>
<dbReference type="Proteomes" id="UP001164250">
    <property type="component" value="Chromosome 9"/>
</dbReference>